<reference evidence="3 4" key="1">
    <citation type="submission" date="2018-09" db="EMBL/GenBank/DDBJ databases">
        <title>Complete genome sequence of Euzebya sp. DY32-46 isolated from seawater of Pacific Ocean.</title>
        <authorList>
            <person name="Xu L."/>
            <person name="Wu Y.-H."/>
            <person name="Xu X.-W."/>
        </authorList>
    </citation>
    <scope>NUCLEOTIDE SEQUENCE [LARGE SCALE GENOMIC DNA]</scope>
    <source>
        <strain evidence="3 4">DY32-46</strain>
    </source>
</reference>
<organism evidence="3 4">
    <name type="scientific">Euzebya pacifica</name>
    <dbReference type="NCBI Taxonomy" id="1608957"/>
    <lineage>
        <taxon>Bacteria</taxon>
        <taxon>Bacillati</taxon>
        <taxon>Actinomycetota</taxon>
        <taxon>Nitriliruptoria</taxon>
        <taxon>Euzebyales</taxon>
    </lineage>
</organism>
<feature type="domain" description="Phage tail tape measure protein" evidence="2">
    <location>
        <begin position="169"/>
        <end position="363"/>
    </location>
</feature>
<dbReference type="AlphaFoldDB" id="A0A346Y4T0"/>
<dbReference type="Pfam" id="PF10145">
    <property type="entry name" value="PhageMin_Tail"/>
    <property type="match status" value="1"/>
</dbReference>
<sequence>MARREALTWQLGVQGRREAVRDVEAFGDAWQDLDRRVDSLGDTLDRSSAEWRGLERDIDRHTGGASRSIRGLGDDIGRAAREAGQDLDRLGRDFDDLDDKLSFGDIVGGSALGGMAADAFSAAAGFAADAFLDTIGQELSSDVAAARLGMFGPGEAAALGDTAGRLYADAWGESFEDVTAAIVAADEALGGLGIDALAGEQVPELIALAQVAEADINEVANAVGAFARATGVSVPEAMDLIAGAVTNGANRYGDLFDVLSEYSPQLDQLNLSAEDWIDTLIRGSDAQVYNLDVVADALKSLQERLAEGSDASRDALVMLGLDADAVVRQVNAGGTQARDAVNDVVDGLLALNDEARTAQSLALVGDPLVNLGLSAERLELLRQTTGELETFSGTLEQVIAVAYDNEATRWDAQVRQLKDNIGGLVQEVAQPVVEGWNLVFDAIANGVEESSRLGRALDAAGIGIDLSDFRQSVNVGGVHGKDPEGRAAGGRVNPGVPYIVGERRPELFVPDIAGTILPDVPTPRNVVAPQVTINVAAIDVASFENWVGRPEIIRSLTDRIAEHTAHQNVVKGH</sequence>
<dbReference type="OrthoDB" id="3765294at2"/>
<proteinExistence type="predicted"/>
<keyword evidence="1" id="KW-1188">Viral release from host cell</keyword>
<dbReference type="PANTHER" id="PTHR37813">
    <property type="entry name" value="FELS-2 PROPHAGE PROTEIN"/>
    <property type="match status" value="1"/>
</dbReference>
<dbReference type="RefSeq" id="WP_114593654.1">
    <property type="nucleotide sequence ID" value="NZ_CP031165.1"/>
</dbReference>
<protein>
    <submittedName>
        <fullName evidence="3">Phage tape measure protein</fullName>
    </submittedName>
</protein>
<dbReference type="InterPro" id="IPR010090">
    <property type="entry name" value="Phage_tape_meas"/>
</dbReference>
<dbReference type="EMBL" id="CP031165">
    <property type="protein sequence ID" value="AXV09477.1"/>
    <property type="molecule type" value="Genomic_DNA"/>
</dbReference>
<keyword evidence="4" id="KW-1185">Reference proteome</keyword>
<evidence type="ECO:0000313" key="3">
    <source>
        <dbReference type="EMBL" id="AXV09477.1"/>
    </source>
</evidence>
<dbReference type="Proteomes" id="UP000264006">
    <property type="component" value="Chromosome"/>
</dbReference>
<evidence type="ECO:0000259" key="2">
    <source>
        <dbReference type="Pfam" id="PF10145"/>
    </source>
</evidence>
<evidence type="ECO:0000313" key="4">
    <source>
        <dbReference type="Proteomes" id="UP000264006"/>
    </source>
</evidence>
<accession>A0A346Y4T0</accession>
<evidence type="ECO:0000256" key="1">
    <source>
        <dbReference type="ARBA" id="ARBA00022612"/>
    </source>
</evidence>
<dbReference type="PANTHER" id="PTHR37813:SF1">
    <property type="entry name" value="FELS-2 PROPHAGE PROTEIN"/>
    <property type="match status" value="1"/>
</dbReference>
<name>A0A346Y4T0_9ACTN</name>
<dbReference type="KEGG" id="euz:DVS28_a4819"/>
<gene>
    <name evidence="3" type="ORF">DVS28_a4819</name>
</gene>